<sequence>MDDTILASTTPPNTEASAVLESVVIQQHDTVINNSVKKDICSVNPPIVSSVSPMDPQSQVQTANDPVSQEEPGNENSMEVEQEVTETVVDDNEGSTVIHQEKTIVHADIQQISTTEVTTDITMQDIPNAETNTMSELMETADNNIDAAILGDVKIDAADGYVSSDLDSSDDEDNAPSAKKEGSEADDSESDSSDDDSDSEEDIGLPTKTMTIEEREKALIDISYMDEEDDGKGEDGPLRTRNELQKVVVQRPTITIKPEANIVEIGSVYAVVGDTVVVQGQVAGNEQVLDSGSLFVYEDREILGEVFETFGPVARPLYSVRFNDVSEIDKERTKQGAKVYIVPDFSTFLLTRALKMQKGSDASNIFDEEIADHEMEFSDDEAEQAYKKEQKRKGKKKQANKRAAPQEQQKPVAESTWDDLDGYNVLKRPAIGRNAAPEQRRPHPLPPRPAFSMTPATQDPQAAPPREVHSISQLFAAGPPPLHPPPRGQ</sequence>
<dbReference type="EMBL" id="JAEPRA010000006">
    <property type="protein sequence ID" value="KAG2183905.1"/>
    <property type="molecule type" value="Genomic_DNA"/>
</dbReference>
<comment type="similarity">
    <text evidence="2">Belongs to the NAF1 family.</text>
</comment>
<evidence type="ECO:0000256" key="9">
    <source>
        <dbReference type="ARBA" id="ARBA00076743"/>
    </source>
</evidence>
<dbReference type="Gene3D" id="2.40.10.230">
    <property type="entry name" value="Probable tRNA pseudouridine synthase domain"/>
    <property type="match status" value="1"/>
</dbReference>
<keyword evidence="8" id="KW-0539">Nucleus</keyword>
<evidence type="ECO:0000256" key="3">
    <source>
        <dbReference type="ARBA" id="ARBA00021438"/>
    </source>
</evidence>
<dbReference type="InterPro" id="IPR040309">
    <property type="entry name" value="Naf1"/>
</dbReference>
<dbReference type="InterPro" id="IPR007504">
    <property type="entry name" value="H/ACA_rnp_Gar1/Naf1"/>
</dbReference>
<dbReference type="SUPFAM" id="SSF50447">
    <property type="entry name" value="Translation proteins"/>
    <property type="match status" value="1"/>
</dbReference>
<feature type="region of interest" description="Disordered" evidence="10">
    <location>
        <begin position="376"/>
        <end position="489"/>
    </location>
</feature>
<evidence type="ECO:0000256" key="7">
    <source>
        <dbReference type="ARBA" id="ARBA00022884"/>
    </source>
</evidence>
<accession>A0A8H7UI35</accession>
<name>A0A8H7UI35_9FUNG</name>
<evidence type="ECO:0000313" key="12">
    <source>
        <dbReference type="Proteomes" id="UP000612746"/>
    </source>
</evidence>
<dbReference type="OrthoDB" id="21550at2759"/>
<dbReference type="Pfam" id="PF04410">
    <property type="entry name" value="Gar1"/>
    <property type="match status" value="1"/>
</dbReference>
<evidence type="ECO:0000256" key="5">
    <source>
        <dbReference type="ARBA" id="ARBA00022552"/>
    </source>
</evidence>
<comment type="caution">
    <text evidence="11">The sequence shown here is derived from an EMBL/GenBank/DDBJ whole genome shotgun (WGS) entry which is preliminary data.</text>
</comment>
<dbReference type="GO" id="GO:0001522">
    <property type="term" value="P:pseudouridine synthesis"/>
    <property type="evidence" value="ECO:0007669"/>
    <property type="project" value="InterPro"/>
</dbReference>
<evidence type="ECO:0000256" key="8">
    <source>
        <dbReference type="ARBA" id="ARBA00023242"/>
    </source>
</evidence>
<dbReference type="PANTHER" id="PTHR31633">
    <property type="entry name" value="H/ACA RIBONUCLEOPROTEIN COMPLEX NON-CORE SUBUNIT NAF1"/>
    <property type="match status" value="1"/>
</dbReference>
<feature type="region of interest" description="Disordered" evidence="10">
    <location>
        <begin position="163"/>
        <end position="211"/>
    </location>
</feature>
<feature type="compositionally biased region" description="Polar residues" evidence="10">
    <location>
        <begin position="55"/>
        <end position="67"/>
    </location>
</feature>
<dbReference type="AlphaFoldDB" id="A0A8H7UI35"/>
<keyword evidence="4" id="KW-0690">Ribosome biogenesis</keyword>
<keyword evidence="12" id="KW-1185">Reference proteome</keyword>
<feature type="compositionally biased region" description="Low complexity" evidence="10">
    <location>
        <begin position="454"/>
        <end position="465"/>
    </location>
</feature>
<feature type="compositionally biased region" description="Pro residues" evidence="10">
    <location>
        <begin position="478"/>
        <end position="489"/>
    </location>
</feature>
<evidence type="ECO:0000256" key="1">
    <source>
        <dbReference type="ARBA" id="ARBA00004123"/>
    </source>
</evidence>
<evidence type="ECO:0000313" key="11">
    <source>
        <dbReference type="EMBL" id="KAG2183905.1"/>
    </source>
</evidence>
<dbReference type="InterPro" id="IPR009000">
    <property type="entry name" value="Transl_B-barrel_sf"/>
</dbReference>
<protein>
    <recommendedName>
        <fullName evidence="3">H/ACA ribonucleoprotein complex non-core subunit NAF1</fullName>
    </recommendedName>
    <alternativeName>
        <fullName evidence="9">Nuclear assembly factor 1</fullName>
    </alternativeName>
</protein>
<evidence type="ECO:0000256" key="4">
    <source>
        <dbReference type="ARBA" id="ARBA00022517"/>
    </source>
</evidence>
<feature type="compositionally biased region" description="Acidic residues" evidence="10">
    <location>
        <begin position="184"/>
        <end position="203"/>
    </location>
</feature>
<gene>
    <name evidence="11" type="ORF">INT44_008916</name>
</gene>
<evidence type="ECO:0000256" key="2">
    <source>
        <dbReference type="ARBA" id="ARBA00009801"/>
    </source>
</evidence>
<evidence type="ECO:0000256" key="10">
    <source>
        <dbReference type="SAM" id="MobiDB-lite"/>
    </source>
</evidence>
<dbReference type="Proteomes" id="UP000612746">
    <property type="component" value="Unassembled WGS sequence"/>
</dbReference>
<keyword evidence="5" id="KW-0698">rRNA processing</keyword>
<dbReference type="GO" id="GO:0006364">
    <property type="term" value="P:rRNA processing"/>
    <property type="evidence" value="ECO:0007669"/>
    <property type="project" value="UniProtKB-KW"/>
</dbReference>
<dbReference type="GO" id="GO:0003723">
    <property type="term" value="F:RNA binding"/>
    <property type="evidence" value="ECO:0007669"/>
    <property type="project" value="UniProtKB-KW"/>
</dbReference>
<comment type="subcellular location">
    <subcellularLocation>
        <location evidence="1">Nucleus</location>
    </subcellularLocation>
</comment>
<proteinExistence type="inferred from homology"/>
<organism evidence="11 12">
    <name type="scientific">Umbelopsis vinacea</name>
    <dbReference type="NCBI Taxonomy" id="44442"/>
    <lineage>
        <taxon>Eukaryota</taxon>
        <taxon>Fungi</taxon>
        <taxon>Fungi incertae sedis</taxon>
        <taxon>Mucoromycota</taxon>
        <taxon>Mucoromycotina</taxon>
        <taxon>Umbelopsidomycetes</taxon>
        <taxon>Umbelopsidales</taxon>
        <taxon>Umbelopsidaceae</taxon>
        <taxon>Umbelopsis</taxon>
    </lineage>
</organism>
<feature type="compositionally biased region" description="Basic residues" evidence="10">
    <location>
        <begin position="389"/>
        <end position="400"/>
    </location>
</feature>
<dbReference type="GO" id="GO:0005732">
    <property type="term" value="C:sno(s)RNA-containing ribonucleoprotein complex"/>
    <property type="evidence" value="ECO:0007669"/>
    <property type="project" value="InterPro"/>
</dbReference>
<feature type="region of interest" description="Disordered" evidence="10">
    <location>
        <begin position="47"/>
        <end position="79"/>
    </location>
</feature>
<keyword evidence="6" id="KW-0597">Phosphoprotein</keyword>
<keyword evidence="7" id="KW-0694">RNA-binding</keyword>
<dbReference type="InterPro" id="IPR038664">
    <property type="entry name" value="Gar1/Naf1_Cbf5-bd_sf"/>
</dbReference>
<reference evidence="11" key="1">
    <citation type="submission" date="2020-12" db="EMBL/GenBank/DDBJ databases">
        <title>Metabolic potential, ecology and presence of endohyphal bacteria is reflected in genomic diversity of Mucoromycotina.</title>
        <authorList>
            <person name="Muszewska A."/>
            <person name="Okrasinska A."/>
            <person name="Steczkiewicz K."/>
            <person name="Drgas O."/>
            <person name="Orlowska M."/>
            <person name="Perlinska-Lenart U."/>
            <person name="Aleksandrzak-Piekarczyk T."/>
            <person name="Szatraj K."/>
            <person name="Zielenkiewicz U."/>
            <person name="Pilsyk S."/>
            <person name="Malc E."/>
            <person name="Mieczkowski P."/>
            <person name="Kruszewska J.S."/>
            <person name="Biernat P."/>
            <person name="Pawlowska J."/>
        </authorList>
    </citation>
    <scope>NUCLEOTIDE SEQUENCE</scope>
    <source>
        <strain evidence="11">WA0000051536</strain>
    </source>
</reference>
<evidence type="ECO:0000256" key="6">
    <source>
        <dbReference type="ARBA" id="ARBA00022553"/>
    </source>
</evidence>
<dbReference type="PANTHER" id="PTHR31633:SF1">
    <property type="entry name" value="H_ACA RIBONUCLEOPROTEIN COMPLEX NON-CORE SUBUNIT NAF1"/>
    <property type="match status" value="1"/>
</dbReference>
<dbReference type="GO" id="GO:0005634">
    <property type="term" value="C:nucleus"/>
    <property type="evidence" value="ECO:0007669"/>
    <property type="project" value="UniProtKB-SubCell"/>
</dbReference>
<dbReference type="FunFam" id="2.40.10.230:FF:000002">
    <property type="entry name" value="H/ACA ribonucleoprotein complex non-core subunit NAF1"/>
    <property type="match status" value="1"/>
</dbReference>
<dbReference type="GO" id="GO:0000493">
    <property type="term" value="P:box H/ACA snoRNP assembly"/>
    <property type="evidence" value="ECO:0007669"/>
    <property type="project" value="InterPro"/>
</dbReference>